<dbReference type="Proteomes" id="UP000185696">
    <property type="component" value="Unassembled WGS sequence"/>
</dbReference>
<protein>
    <submittedName>
        <fullName evidence="1">Uncharacterized protein</fullName>
    </submittedName>
</protein>
<dbReference type="EMBL" id="MSIF01000014">
    <property type="protein sequence ID" value="OLF07752.1"/>
    <property type="molecule type" value="Genomic_DNA"/>
</dbReference>
<evidence type="ECO:0000313" key="1">
    <source>
        <dbReference type="EMBL" id="OLF07752.1"/>
    </source>
</evidence>
<reference evidence="1 2" key="1">
    <citation type="submission" date="2016-12" db="EMBL/GenBank/DDBJ databases">
        <title>The draft genome sequence of Actinophytocola xinjiangensis.</title>
        <authorList>
            <person name="Wang W."/>
            <person name="Yuan L."/>
        </authorList>
    </citation>
    <scope>NUCLEOTIDE SEQUENCE [LARGE SCALE GENOMIC DNA]</scope>
    <source>
        <strain evidence="1 2">CGMCC 4.4663</strain>
    </source>
</reference>
<keyword evidence="2" id="KW-1185">Reference proteome</keyword>
<gene>
    <name evidence="1" type="ORF">BLA60_25825</name>
</gene>
<evidence type="ECO:0000313" key="2">
    <source>
        <dbReference type="Proteomes" id="UP000185696"/>
    </source>
</evidence>
<sequence>MAAITIQNVTNAGNADVAFAAANSGGDTIAGGTRSVGGWELETVALIAINGHSGSQTVTVGGVAVPIAAGDTAVIPVPNEGLNDASVAVTYSGVTALTVAAIRLGA</sequence>
<organism evidence="1 2">
    <name type="scientific">Actinophytocola xinjiangensis</name>
    <dbReference type="NCBI Taxonomy" id="485602"/>
    <lineage>
        <taxon>Bacteria</taxon>
        <taxon>Bacillati</taxon>
        <taxon>Actinomycetota</taxon>
        <taxon>Actinomycetes</taxon>
        <taxon>Pseudonocardiales</taxon>
        <taxon>Pseudonocardiaceae</taxon>
    </lineage>
</organism>
<dbReference type="RefSeq" id="WP_075135592.1">
    <property type="nucleotide sequence ID" value="NZ_MSIF01000014.1"/>
</dbReference>
<dbReference type="AlphaFoldDB" id="A0A7Z0WII3"/>
<comment type="caution">
    <text evidence="1">The sequence shown here is derived from an EMBL/GenBank/DDBJ whole genome shotgun (WGS) entry which is preliminary data.</text>
</comment>
<accession>A0A7Z0WII3</accession>
<proteinExistence type="predicted"/>
<name>A0A7Z0WII3_9PSEU</name>